<dbReference type="GO" id="GO:0003899">
    <property type="term" value="F:DNA-directed RNA polymerase activity"/>
    <property type="evidence" value="ECO:0007669"/>
    <property type="project" value="UniProtKB-EC"/>
</dbReference>
<comment type="catalytic activity">
    <reaction evidence="9">
        <text>RNA(n) + a ribonucleoside 5'-triphosphate = RNA(n+1) + diphosphate</text>
        <dbReference type="Rhea" id="RHEA:21248"/>
        <dbReference type="Rhea" id="RHEA-COMP:14527"/>
        <dbReference type="Rhea" id="RHEA-COMP:17342"/>
        <dbReference type="ChEBI" id="CHEBI:33019"/>
        <dbReference type="ChEBI" id="CHEBI:61557"/>
        <dbReference type="ChEBI" id="CHEBI:140395"/>
        <dbReference type="EC" id="2.7.7.6"/>
    </reaction>
</comment>
<dbReference type="NCBIfam" id="NF011498">
    <property type="entry name" value="PRK14906.1"/>
    <property type="match status" value="1"/>
</dbReference>
<proteinExistence type="inferred from homology"/>
<gene>
    <name evidence="11" type="ORF">UFOPK2579_00700</name>
</gene>
<dbReference type="Pfam" id="PF04983">
    <property type="entry name" value="RNA_pol_Rpb1_3"/>
    <property type="match status" value="1"/>
</dbReference>
<evidence type="ECO:0000313" key="11">
    <source>
        <dbReference type="EMBL" id="CAB4696469.1"/>
    </source>
</evidence>
<evidence type="ECO:0000256" key="6">
    <source>
        <dbReference type="ARBA" id="ARBA00022833"/>
    </source>
</evidence>
<evidence type="ECO:0000256" key="1">
    <source>
        <dbReference type="ARBA" id="ARBA00012418"/>
    </source>
</evidence>
<dbReference type="InterPro" id="IPR007083">
    <property type="entry name" value="RNA_pol_Rpb1_4"/>
</dbReference>
<sequence length="1097" mass="121034">MRDGAEREMKQLRDRSQRELDRLDEVWSTFKSLKVQDLMGDEMLYREMKNWFGKYFEGYMGATAIQKRLQDFDIPAEVESLRDTIANGKGQKKVRALKRLKVVDAFRKTGNKPEGMVLDAVPVIPPDLRPMVQLDGGRFATSDLNDLYRRVINRNNRLKRLLDLGAPEIIVNNEKRMLQEAVDSLFDNGRRGRPVTGPGNRPLKSLSDMLKGKQGRFRQNLLGKRVDYSGRSVIVSGPQLKLHQCGLPKQMALELFKPFVMKRLVDLSHAQNIKSAKRMVERARPVVWDVLEEVITEHPVLLNRAPTLHRLGIQAFEPQLIEGKAIQIHPLVCSAFNADFDGDQMAVHLPLSAEAQAEARILMLSSNNILSPANGRPITTPTQDMIIGLFFLTTDREDTLGEGRSFSSPAEAIMAFDRGEISIQSKVNIRLAGVVPPLEFDLGADWEEGRTLTIETTLGRALFNETLPADYPYVNYEVGKKQLGSIVNDLAERYTKVEVAASLDALKDTGFRWATFSGVTVSIDDVTTPADKIQILSSYEAQAAKVQKQFERGLVTDEERRQELVEIWTEASKKVGEAMEKAFDKKNPIYMMVNSGASGNMNQIRQVGAMRGLVANPKGEIIPRPIKANFREGLSVLEYFISTHGARKGLADTALRTADSGYLTRRLVDVSQDVIIREDDCGTERGLPKVIGERRPDGTVVKHENAETAAYARTAASDIAHPESGEVLATAGEDLGDVKIGELVAAGIIEVKVRSVLTCDAKTGTCAKCYGRSLATGKLVDIGEAVGIIAAQSIGEPGTQLTMRTFHTGGVASADDITQGLPRVVELFEARSPKGLSPISEAAGRVEIDESDKARKIVITPDDGSEVKEYAVSRRSRLLVGDGDHIEVGQMLTVGTPDPKEVLRILGVRRTQQHLVDEVQQVYRSQGVSIHDKHIEIIVRQMLRRVTVIESGDTNLLPSDLVDRVKFEEENRRVVSEGGKPASGRPELMGITKASLATESWLSAASFQETTRVLTDAAIHGRSDSLRGLKENVIIGKLIPAGTGLERYRNIRVEPTEEARAAAYSVTGYDTYDYEFGASGSGQAVALDDFDFGSYQS</sequence>
<evidence type="ECO:0000256" key="2">
    <source>
        <dbReference type="ARBA" id="ARBA00022478"/>
    </source>
</evidence>
<keyword evidence="6" id="KW-0862">Zinc</keyword>
<evidence type="ECO:0000256" key="9">
    <source>
        <dbReference type="ARBA" id="ARBA00048552"/>
    </source>
</evidence>
<dbReference type="Gene3D" id="1.10.274.100">
    <property type="entry name" value="RNA polymerase Rpb1, domain 3"/>
    <property type="match status" value="1"/>
</dbReference>
<dbReference type="Pfam" id="PF04997">
    <property type="entry name" value="RNA_pol_Rpb1_1"/>
    <property type="match status" value="1"/>
</dbReference>
<dbReference type="InterPro" id="IPR042102">
    <property type="entry name" value="RNA_pol_Rpb1_3_sf"/>
</dbReference>
<dbReference type="Pfam" id="PF05000">
    <property type="entry name" value="RNA_pol_Rpb1_4"/>
    <property type="match status" value="1"/>
</dbReference>
<dbReference type="InterPro" id="IPR012754">
    <property type="entry name" value="DNA-dir_RpoC_beta_prime_bact"/>
</dbReference>
<dbReference type="NCBIfam" id="TIGR02386">
    <property type="entry name" value="rpoC_TIGR"/>
    <property type="match status" value="1"/>
</dbReference>
<protein>
    <recommendedName>
        <fullName evidence="1">DNA-directed RNA polymerase</fullName>
        <ecNumber evidence="1">2.7.7.6</ecNumber>
    </recommendedName>
</protein>
<dbReference type="GO" id="GO:0000428">
    <property type="term" value="C:DNA-directed RNA polymerase complex"/>
    <property type="evidence" value="ECO:0007669"/>
    <property type="project" value="UniProtKB-KW"/>
</dbReference>
<keyword evidence="2" id="KW-0240">DNA-directed RNA polymerase</keyword>
<keyword evidence="7" id="KW-0460">Magnesium</keyword>
<dbReference type="Gene3D" id="2.40.50.100">
    <property type="match status" value="1"/>
</dbReference>
<evidence type="ECO:0000256" key="4">
    <source>
        <dbReference type="ARBA" id="ARBA00022695"/>
    </source>
</evidence>
<dbReference type="Gene3D" id="1.10.132.30">
    <property type="match status" value="1"/>
</dbReference>
<dbReference type="Gene3D" id="2.40.40.20">
    <property type="match status" value="1"/>
</dbReference>
<keyword evidence="3" id="KW-0808">Transferase</keyword>
<dbReference type="InterPro" id="IPR007080">
    <property type="entry name" value="RNA_pol_Rpb1_1"/>
</dbReference>
<evidence type="ECO:0000256" key="3">
    <source>
        <dbReference type="ARBA" id="ARBA00022679"/>
    </source>
</evidence>
<dbReference type="InterPro" id="IPR006592">
    <property type="entry name" value="RNA_pol_N"/>
</dbReference>
<dbReference type="Gene3D" id="1.10.150.390">
    <property type="match status" value="1"/>
</dbReference>
<dbReference type="AlphaFoldDB" id="A0A6J6PCD9"/>
<keyword evidence="5" id="KW-0479">Metal-binding</keyword>
<evidence type="ECO:0000256" key="7">
    <source>
        <dbReference type="ARBA" id="ARBA00022842"/>
    </source>
</evidence>
<evidence type="ECO:0000259" key="10">
    <source>
        <dbReference type="SMART" id="SM00663"/>
    </source>
</evidence>
<name>A0A6J6PCD9_9ZZZZ</name>
<dbReference type="PANTHER" id="PTHR19376">
    <property type="entry name" value="DNA-DIRECTED RNA POLYMERASE"/>
    <property type="match status" value="1"/>
</dbReference>
<dbReference type="SUPFAM" id="SSF64484">
    <property type="entry name" value="beta and beta-prime subunits of DNA dependent RNA-polymerase"/>
    <property type="match status" value="1"/>
</dbReference>
<dbReference type="Gene3D" id="1.10.40.90">
    <property type="match status" value="1"/>
</dbReference>
<organism evidence="11">
    <name type="scientific">freshwater metagenome</name>
    <dbReference type="NCBI Taxonomy" id="449393"/>
    <lineage>
        <taxon>unclassified sequences</taxon>
        <taxon>metagenomes</taxon>
        <taxon>ecological metagenomes</taxon>
    </lineage>
</organism>
<dbReference type="Pfam" id="PF04998">
    <property type="entry name" value="RNA_pol_Rpb1_5"/>
    <property type="match status" value="1"/>
</dbReference>
<keyword evidence="8" id="KW-0804">Transcription</keyword>
<dbReference type="FunFam" id="1.10.40.90:FF:000001">
    <property type="entry name" value="DNA-directed RNA polymerase subunit beta"/>
    <property type="match status" value="1"/>
</dbReference>
<dbReference type="PANTHER" id="PTHR19376:SF54">
    <property type="entry name" value="DNA-DIRECTED RNA POLYMERASE SUBUNIT BETA"/>
    <property type="match status" value="1"/>
</dbReference>
<dbReference type="GO" id="GO:0006351">
    <property type="term" value="P:DNA-templated transcription"/>
    <property type="evidence" value="ECO:0007669"/>
    <property type="project" value="InterPro"/>
</dbReference>
<dbReference type="Gene3D" id="1.10.1790.20">
    <property type="match status" value="1"/>
</dbReference>
<keyword evidence="4" id="KW-0548">Nucleotidyltransferase</keyword>
<reference evidence="11" key="1">
    <citation type="submission" date="2020-05" db="EMBL/GenBank/DDBJ databases">
        <authorList>
            <person name="Chiriac C."/>
            <person name="Salcher M."/>
            <person name="Ghai R."/>
            <person name="Kavagutti S V."/>
        </authorList>
    </citation>
    <scope>NUCLEOTIDE SEQUENCE</scope>
</reference>
<dbReference type="CDD" id="cd01609">
    <property type="entry name" value="RNAP_beta'_N"/>
    <property type="match status" value="1"/>
</dbReference>
<evidence type="ECO:0000256" key="8">
    <source>
        <dbReference type="ARBA" id="ARBA00023163"/>
    </source>
</evidence>
<dbReference type="GO" id="GO:0003677">
    <property type="term" value="F:DNA binding"/>
    <property type="evidence" value="ECO:0007669"/>
    <property type="project" value="InterPro"/>
</dbReference>
<dbReference type="InterPro" id="IPR007066">
    <property type="entry name" value="RNA_pol_Rpb1_3"/>
</dbReference>
<dbReference type="InterPro" id="IPR045867">
    <property type="entry name" value="DNA-dir_RpoC_beta_prime"/>
</dbReference>
<dbReference type="HAMAP" id="MF_01322">
    <property type="entry name" value="RNApol_bact_RpoC"/>
    <property type="match status" value="1"/>
</dbReference>
<dbReference type="InterPro" id="IPR000722">
    <property type="entry name" value="RNA_pol_asu"/>
</dbReference>
<dbReference type="InterPro" id="IPR038120">
    <property type="entry name" value="Rpb1_funnel_sf"/>
</dbReference>
<feature type="domain" description="RNA polymerase N-terminal" evidence="10">
    <location>
        <begin position="114"/>
        <end position="393"/>
    </location>
</feature>
<dbReference type="GO" id="GO:0046872">
    <property type="term" value="F:metal ion binding"/>
    <property type="evidence" value="ECO:0007669"/>
    <property type="project" value="UniProtKB-KW"/>
</dbReference>
<evidence type="ECO:0000256" key="5">
    <source>
        <dbReference type="ARBA" id="ARBA00022723"/>
    </source>
</evidence>
<dbReference type="Pfam" id="PF00623">
    <property type="entry name" value="RNA_pol_Rpb1_2"/>
    <property type="match status" value="2"/>
</dbReference>
<accession>A0A6J6PCD9</accession>
<dbReference type="SMART" id="SM00663">
    <property type="entry name" value="RPOLA_N"/>
    <property type="match status" value="1"/>
</dbReference>
<dbReference type="FunFam" id="1.10.150.390:FF:000002">
    <property type="entry name" value="DNA-directed RNA polymerase subunit beta"/>
    <property type="match status" value="1"/>
</dbReference>
<dbReference type="EMBL" id="CAEZXR010000061">
    <property type="protein sequence ID" value="CAB4696469.1"/>
    <property type="molecule type" value="Genomic_DNA"/>
</dbReference>
<dbReference type="CDD" id="cd02655">
    <property type="entry name" value="RNAP_beta'_C"/>
    <property type="match status" value="1"/>
</dbReference>
<dbReference type="EC" id="2.7.7.6" evidence="1"/>
<dbReference type="InterPro" id="IPR007081">
    <property type="entry name" value="RNA_pol_Rpb1_5"/>
</dbReference>